<comment type="catalytic activity">
    <reaction evidence="1">
        <text>Endohydrolysis of (1-&gt;4)-alpha-D-glucosidic linkages in polysaccharides containing three or more (1-&gt;4)-alpha-linked D-glucose units.</text>
        <dbReference type="EC" id="3.2.1.1"/>
    </reaction>
</comment>
<feature type="signal peptide" evidence="15">
    <location>
        <begin position="1"/>
        <end position="19"/>
    </location>
</feature>
<evidence type="ECO:0000256" key="8">
    <source>
        <dbReference type="ARBA" id="ARBA00022837"/>
    </source>
</evidence>
<dbReference type="InterPro" id="IPR013780">
    <property type="entry name" value="Glyco_hydro_b"/>
</dbReference>
<organism evidence="17 18">
    <name type="scientific">Blepharisma stoltei</name>
    <dbReference type="NCBI Taxonomy" id="1481888"/>
    <lineage>
        <taxon>Eukaryota</taxon>
        <taxon>Sar</taxon>
        <taxon>Alveolata</taxon>
        <taxon>Ciliophora</taxon>
        <taxon>Postciliodesmatophora</taxon>
        <taxon>Heterotrichea</taxon>
        <taxon>Heterotrichida</taxon>
        <taxon>Blepharismidae</taxon>
        <taxon>Blepharisma</taxon>
    </lineage>
</organism>
<keyword evidence="5" id="KW-0479">Metal-binding</keyword>
<feature type="binding site" evidence="14">
    <location>
        <position position="295"/>
    </location>
    <ligand>
        <name>substrate</name>
    </ligand>
</feature>
<evidence type="ECO:0000256" key="15">
    <source>
        <dbReference type="SAM" id="SignalP"/>
    </source>
</evidence>
<keyword evidence="13" id="KW-1015">Disulfide bond</keyword>
<feature type="chain" id="PRO_5043504931" description="alpha-amylase" evidence="15">
    <location>
        <begin position="20"/>
        <end position="453"/>
    </location>
</feature>
<evidence type="ECO:0000256" key="5">
    <source>
        <dbReference type="ARBA" id="ARBA00022723"/>
    </source>
</evidence>
<dbReference type="InterPro" id="IPR006047">
    <property type="entry name" value="GH13_cat_dom"/>
</dbReference>
<name>A0AAU9JMT3_9CILI</name>
<dbReference type="InterPro" id="IPR017853">
    <property type="entry name" value="GH"/>
</dbReference>
<keyword evidence="10" id="KW-0326">Glycosidase</keyword>
<keyword evidence="18" id="KW-1185">Reference proteome</keyword>
<evidence type="ECO:0000256" key="10">
    <source>
        <dbReference type="ARBA" id="ARBA00023295"/>
    </source>
</evidence>
<feature type="domain" description="Glycosyl hydrolase family 13 catalytic" evidence="16">
    <location>
        <begin position="28"/>
        <end position="367"/>
    </location>
</feature>
<accession>A0AAU9JMT3</accession>
<evidence type="ECO:0000256" key="7">
    <source>
        <dbReference type="ARBA" id="ARBA00022801"/>
    </source>
</evidence>
<dbReference type="CDD" id="cd11319">
    <property type="entry name" value="AmyAc_euk_AmyA"/>
    <property type="match status" value="1"/>
</dbReference>
<dbReference type="PANTHER" id="PTHR10357">
    <property type="entry name" value="ALPHA-AMYLASE FAMILY MEMBER"/>
    <property type="match status" value="1"/>
</dbReference>
<dbReference type="GO" id="GO:0005975">
    <property type="term" value="P:carbohydrate metabolic process"/>
    <property type="evidence" value="ECO:0007669"/>
    <property type="project" value="InterPro"/>
</dbReference>
<evidence type="ECO:0000256" key="2">
    <source>
        <dbReference type="ARBA" id="ARBA00001913"/>
    </source>
</evidence>
<dbReference type="Gene3D" id="3.20.20.80">
    <property type="entry name" value="Glycosidases"/>
    <property type="match status" value="1"/>
</dbReference>
<comment type="cofactor">
    <cofactor evidence="2">
        <name>Ca(2+)</name>
        <dbReference type="ChEBI" id="CHEBI:29108"/>
    </cofactor>
</comment>
<dbReference type="AlphaFoldDB" id="A0AAU9JMT3"/>
<keyword evidence="9" id="KW-0119">Carbohydrate metabolism</keyword>
<keyword evidence="7" id="KW-0378">Hydrolase</keyword>
<dbReference type="Gene3D" id="2.60.40.1180">
    <property type="entry name" value="Golgi alpha-mannosidase II"/>
    <property type="match status" value="1"/>
</dbReference>
<dbReference type="SMART" id="SM00642">
    <property type="entry name" value="Aamy"/>
    <property type="match status" value="1"/>
</dbReference>
<keyword evidence="6 15" id="KW-0732">Signal</keyword>
<evidence type="ECO:0000256" key="3">
    <source>
        <dbReference type="ARBA" id="ARBA00008061"/>
    </source>
</evidence>
<sequence length="453" mass="52009">MRLLLISFILAVALAGSASQWQSRTIYQLLTDRFARNNGDTSGCGNLGNYCGGGWVGIMNNLDYIQNMGFDAIWLSPVVANTDGGYHGYWAQDFFSLNSHFGSEQDFINLVSAMHSRGMWVMLDVVANHVGPVGLNNVGSINPFNQQSYYHPYCQIDWNNQWSIENCWLADLPDLNQTVPYVKDQLLNWVQWIVTKYNLDGLRIDTCMEVPTWFWSLFSQASGVYTVCEVDNGSINVNAGYQGPTDATLNYPMFWLIKDLFQSGQSFYKVRDFKSQEESAFKNVNLLGNFVDNHDNPRFLYNYYKINRFQNAIAWSMTWTGIPILYYGDEQGYAGGNDPYNREILWTNLQNTNSQMYQFVSKVVHYRKNNQIWNYPVIERYVDTNFYCFTRGMAMMAFSNTDNNLSYTVSYHPYKVGDKLCNIFWASDCVTVTSSGVPVYLSQGEVKLYQLSN</sequence>
<reference evidence="17" key="1">
    <citation type="submission" date="2021-09" db="EMBL/GenBank/DDBJ databases">
        <authorList>
            <consortium name="AG Swart"/>
            <person name="Singh M."/>
            <person name="Singh A."/>
            <person name="Seah K."/>
            <person name="Emmerich C."/>
        </authorList>
    </citation>
    <scope>NUCLEOTIDE SEQUENCE</scope>
    <source>
        <strain evidence="17">ATCC30299</strain>
    </source>
</reference>
<feature type="binding site" evidence="14">
    <location>
        <position position="129"/>
    </location>
    <ligand>
        <name>substrate</name>
    </ligand>
</feature>
<evidence type="ECO:0000259" key="16">
    <source>
        <dbReference type="SMART" id="SM00642"/>
    </source>
</evidence>
<dbReference type="PIRSF" id="PIRSF001024">
    <property type="entry name" value="Alph-amyl_fung"/>
    <property type="match status" value="1"/>
</dbReference>
<evidence type="ECO:0000256" key="1">
    <source>
        <dbReference type="ARBA" id="ARBA00000548"/>
    </source>
</evidence>
<feature type="active site" description="Proton donor" evidence="11">
    <location>
        <position position="229"/>
    </location>
</feature>
<dbReference type="GO" id="GO:0004556">
    <property type="term" value="F:alpha-amylase activity"/>
    <property type="evidence" value="ECO:0007669"/>
    <property type="project" value="UniProtKB-EC"/>
</dbReference>
<evidence type="ECO:0000256" key="13">
    <source>
        <dbReference type="PIRSR" id="PIRSR001024-4"/>
    </source>
</evidence>
<dbReference type="GO" id="GO:0005509">
    <property type="term" value="F:calcium ion binding"/>
    <property type="evidence" value="ECO:0007669"/>
    <property type="project" value="InterPro"/>
</dbReference>
<evidence type="ECO:0000256" key="6">
    <source>
        <dbReference type="ARBA" id="ARBA00022729"/>
    </source>
</evidence>
<feature type="active site" description="Nucleophile" evidence="11">
    <location>
        <position position="205"/>
    </location>
</feature>
<proteinExistence type="inferred from homology"/>
<dbReference type="EMBL" id="CAJZBQ010000041">
    <property type="protein sequence ID" value="CAG9326925.1"/>
    <property type="molecule type" value="Genomic_DNA"/>
</dbReference>
<evidence type="ECO:0000313" key="17">
    <source>
        <dbReference type="EMBL" id="CAG9326925.1"/>
    </source>
</evidence>
<dbReference type="PANTHER" id="PTHR10357:SF215">
    <property type="entry name" value="ALPHA-AMYLASE 1"/>
    <property type="match status" value="1"/>
</dbReference>
<dbReference type="InterPro" id="IPR013777">
    <property type="entry name" value="A-amylase-like"/>
</dbReference>
<gene>
    <name evidence="17" type="ORF">BSTOLATCC_MIC42185</name>
</gene>
<dbReference type="EC" id="3.2.1.1" evidence="4"/>
<keyword evidence="8" id="KW-0106">Calcium</keyword>
<feature type="site" description="Transition state stabilizer" evidence="12">
    <location>
        <position position="295"/>
    </location>
</feature>
<evidence type="ECO:0000256" key="12">
    <source>
        <dbReference type="PIRSR" id="PIRSR001024-2"/>
    </source>
</evidence>
<feature type="binding site" evidence="14">
    <location>
        <position position="90"/>
    </location>
    <ligand>
        <name>substrate</name>
    </ligand>
</feature>
<comment type="similarity">
    <text evidence="3">Belongs to the glycosyl hydrolase 13 family.</text>
</comment>
<dbReference type="SUPFAM" id="SSF51445">
    <property type="entry name" value="(Trans)glycosidases"/>
    <property type="match status" value="1"/>
</dbReference>
<evidence type="ECO:0000313" key="18">
    <source>
        <dbReference type="Proteomes" id="UP001162131"/>
    </source>
</evidence>
<feature type="binding site" evidence="14">
    <location>
        <position position="342"/>
    </location>
    <ligand>
        <name>substrate</name>
    </ligand>
</feature>
<evidence type="ECO:0000256" key="4">
    <source>
        <dbReference type="ARBA" id="ARBA00012595"/>
    </source>
</evidence>
<feature type="binding site" evidence="14">
    <location>
        <position position="233"/>
    </location>
    <ligand>
        <name>substrate</name>
    </ligand>
</feature>
<feature type="binding site" evidence="14">
    <location>
        <position position="203"/>
    </location>
    <ligand>
        <name>substrate</name>
    </ligand>
</feature>
<protein>
    <recommendedName>
        <fullName evidence="4">alpha-amylase</fullName>
        <ecNumber evidence="4">3.2.1.1</ecNumber>
    </recommendedName>
</protein>
<evidence type="ECO:0000256" key="11">
    <source>
        <dbReference type="PIRSR" id="PIRSR001024-1"/>
    </source>
</evidence>
<comment type="caution">
    <text evidence="17">The sequence shown here is derived from an EMBL/GenBank/DDBJ whole genome shotgun (WGS) entry which is preliminary data.</text>
</comment>
<dbReference type="Proteomes" id="UP001162131">
    <property type="component" value="Unassembled WGS sequence"/>
</dbReference>
<evidence type="ECO:0000256" key="9">
    <source>
        <dbReference type="ARBA" id="ARBA00023277"/>
    </source>
</evidence>
<feature type="disulfide bond" evidence="13">
    <location>
        <begin position="154"/>
        <end position="167"/>
    </location>
</feature>
<evidence type="ECO:0000256" key="14">
    <source>
        <dbReference type="PIRSR" id="PIRSR001024-5"/>
    </source>
</evidence>
<dbReference type="Pfam" id="PF00128">
    <property type="entry name" value="Alpha-amylase"/>
    <property type="match status" value="1"/>
</dbReference>